<feature type="compositionally biased region" description="Polar residues" evidence="1">
    <location>
        <begin position="479"/>
        <end position="513"/>
    </location>
</feature>
<feature type="compositionally biased region" description="Low complexity" evidence="1">
    <location>
        <begin position="318"/>
        <end position="327"/>
    </location>
</feature>
<comment type="caution">
    <text evidence="2">The sequence shown here is derived from an EMBL/GenBank/DDBJ whole genome shotgun (WGS) entry which is preliminary data.</text>
</comment>
<organism evidence="2 3">
    <name type="scientific">Setomelanomma holmii</name>
    <dbReference type="NCBI Taxonomy" id="210430"/>
    <lineage>
        <taxon>Eukaryota</taxon>
        <taxon>Fungi</taxon>
        <taxon>Dikarya</taxon>
        <taxon>Ascomycota</taxon>
        <taxon>Pezizomycotina</taxon>
        <taxon>Dothideomycetes</taxon>
        <taxon>Pleosporomycetidae</taxon>
        <taxon>Pleosporales</taxon>
        <taxon>Pleosporineae</taxon>
        <taxon>Phaeosphaeriaceae</taxon>
        <taxon>Setomelanomma</taxon>
    </lineage>
</organism>
<evidence type="ECO:0000313" key="2">
    <source>
        <dbReference type="EMBL" id="KAF2031386.1"/>
    </source>
</evidence>
<feature type="compositionally biased region" description="Polar residues" evidence="1">
    <location>
        <begin position="165"/>
        <end position="177"/>
    </location>
</feature>
<keyword evidence="3" id="KW-1185">Reference proteome</keyword>
<feature type="compositionally biased region" description="Basic and acidic residues" evidence="1">
    <location>
        <begin position="214"/>
        <end position="230"/>
    </location>
</feature>
<feature type="region of interest" description="Disordered" evidence="1">
    <location>
        <begin position="473"/>
        <end position="533"/>
    </location>
</feature>
<feature type="region of interest" description="Disordered" evidence="1">
    <location>
        <begin position="161"/>
        <end position="240"/>
    </location>
</feature>
<proteinExistence type="predicted"/>
<feature type="compositionally biased region" description="Basic residues" evidence="1">
    <location>
        <begin position="231"/>
        <end position="240"/>
    </location>
</feature>
<accession>A0A9P4HE42</accession>
<dbReference type="AlphaFoldDB" id="A0A9P4HE42"/>
<feature type="region of interest" description="Disordered" evidence="1">
    <location>
        <begin position="575"/>
        <end position="618"/>
    </location>
</feature>
<evidence type="ECO:0000256" key="1">
    <source>
        <dbReference type="SAM" id="MobiDB-lite"/>
    </source>
</evidence>
<dbReference type="OrthoDB" id="3903267at2759"/>
<feature type="compositionally biased region" description="Polar residues" evidence="1">
    <location>
        <begin position="522"/>
        <end position="533"/>
    </location>
</feature>
<feature type="region of interest" description="Disordered" evidence="1">
    <location>
        <begin position="367"/>
        <end position="394"/>
    </location>
</feature>
<feature type="compositionally biased region" description="Polar residues" evidence="1">
    <location>
        <begin position="1"/>
        <end position="10"/>
    </location>
</feature>
<feature type="region of interest" description="Disordered" evidence="1">
    <location>
        <begin position="311"/>
        <end position="342"/>
    </location>
</feature>
<dbReference type="Proteomes" id="UP000799777">
    <property type="component" value="Unassembled WGS sequence"/>
</dbReference>
<dbReference type="EMBL" id="ML978181">
    <property type="protein sequence ID" value="KAF2031386.1"/>
    <property type="molecule type" value="Genomic_DNA"/>
</dbReference>
<feature type="region of interest" description="Disordered" evidence="1">
    <location>
        <begin position="1"/>
        <end position="78"/>
    </location>
</feature>
<sequence length="618" mass="67004">MSQHHNNQLTMVGLDSIPEEVLYTPTKTTKTTKRKRTSTAKMQSNTGKGKAKAQSGDDAASNEQAASQVGPPPVGLDDQMPFTLPFSPSYNYQSDGAFLNYGEDSHCFFDSNLWDQGPTYNGGASNYMDMLANGPGPTIQDPISDELIDAANEQDPEEARKMLDRTQSGSVGPSQTEGYGHDGRVQIKTEDGHDENNVSYTPHGDGDSEESDYDERRPSKVPKLNKDGVPRKPRQPRSKLLKWDDNDWKNVALGLVWACGENGIQIPFDQASQVVSESCTAGALQQALLKLRGKQIAEGFQIPSLKMAWTRKNKHASSSKSSANTSSQQVNGTTKNMLPKKKPTRFVSNQSLIVTLKRAYRDADRPHLAEPYRLSSTSNRRGPPAQLSLNASPQNVSFTPPTPTMPVSAYFPPGSLTGLYGYDYNMPGLSGFDLTPSASPMAAASYGPFQANASPIDGNMNFPLEANAAPPDFDGILTPVTSPNGPTTPTRSHVRVRNNSVSNFPPVQITPSQPIRRRSPESPRTWTGKLSRTASDTINEGEEANFKFGADSPARRAFASSDYDMTFEHAFSGCKSGSGYFPGGRPKSDDDDDDDYLGGGGPDGNGHNFEFSFPMAST</sequence>
<name>A0A9P4HE42_9PLEO</name>
<protein>
    <submittedName>
        <fullName evidence="2">Uncharacterized protein</fullName>
    </submittedName>
</protein>
<reference evidence="2" key="1">
    <citation type="journal article" date="2020" name="Stud. Mycol.">
        <title>101 Dothideomycetes genomes: a test case for predicting lifestyles and emergence of pathogens.</title>
        <authorList>
            <person name="Haridas S."/>
            <person name="Albert R."/>
            <person name="Binder M."/>
            <person name="Bloem J."/>
            <person name="Labutti K."/>
            <person name="Salamov A."/>
            <person name="Andreopoulos B."/>
            <person name="Baker S."/>
            <person name="Barry K."/>
            <person name="Bills G."/>
            <person name="Bluhm B."/>
            <person name="Cannon C."/>
            <person name="Castanera R."/>
            <person name="Culley D."/>
            <person name="Daum C."/>
            <person name="Ezra D."/>
            <person name="Gonzalez J."/>
            <person name="Henrissat B."/>
            <person name="Kuo A."/>
            <person name="Liang C."/>
            <person name="Lipzen A."/>
            <person name="Lutzoni F."/>
            <person name="Magnuson J."/>
            <person name="Mondo S."/>
            <person name="Nolan M."/>
            <person name="Ohm R."/>
            <person name="Pangilinan J."/>
            <person name="Park H.-J."/>
            <person name="Ramirez L."/>
            <person name="Alfaro M."/>
            <person name="Sun H."/>
            <person name="Tritt A."/>
            <person name="Yoshinaga Y."/>
            <person name="Zwiers L.-H."/>
            <person name="Turgeon B."/>
            <person name="Goodwin S."/>
            <person name="Spatafora J."/>
            <person name="Crous P."/>
            <person name="Grigoriev I."/>
        </authorList>
    </citation>
    <scope>NUCLEOTIDE SEQUENCE</scope>
    <source>
        <strain evidence="2">CBS 110217</strain>
    </source>
</reference>
<gene>
    <name evidence="2" type="ORF">EK21DRAFT_110985</name>
</gene>
<feature type="compositionally biased region" description="Basic and acidic residues" evidence="1">
    <location>
        <begin position="179"/>
        <end position="196"/>
    </location>
</feature>
<evidence type="ECO:0000313" key="3">
    <source>
        <dbReference type="Proteomes" id="UP000799777"/>
    </source>
</evidence>